<dbReference type="Gene3D" id="3.40.50.2300">
    <property type="match status" value="2"/>
</dbReference>
<proteinExistence type="predicted"/>
<dbReference type="Proteomes" id="UP001501407">
    <property type="component" value="Unassembled WGS sequence"/>
</dbReference>
<dbReference type="InterPro" id="IPR028082">
    <property type="entry name" value="Peripla_BP_I"/>
</dbReference>
<dbReference type="EMBL" id="BAABKZ010000001">
    <property type="protein sequence ID" value="GAA5087738.1"/>
    <property type="molecule type" value="Genomic_DNA"/>
</dbReference>
<evidence type="ECO:0000256" key="1">
    <source>
        <dbReference type="ARBA" id="ARBA00023015"/>
    </source>
</evidence>
<accession>A0ABP9M3K2</accession>
<dbReference type="PANTHER" id="PTHR30146">
    <property type="entry name" value="LACI-RELATED TRANSCRIPTIONAL REPRESSOR"/>
    <property type="match status" value="1"/>
</dbReference>
<dbReference type="Pfam" id="PF13377">
    <property type="entry name" value="Peripla_BP_3"/>
    <property type="match status" value="1"/>
</dbReference>
<keyword evidence="1" id="KW-0805">Transcription regulation</keyword>
<dbReference type="SUPFAM" id="SSF53822">
    <property type="entry name" value="Periplasmic binding protein-like I"/>
    <property type="match status" value="1"/>
</dbReference>
<dbReference type="PANTHER" id="PTHR30146:SF155">
    <property type="entry name" value="ALANINE RACEMASE"/>
    <property type="match status" value="1"/>
</dbReference>
<dbReference type="PROSITE" id="PS51000">
    <property type="entry name" value="HTH_DEOR_2"/>
    <property type="match status" value="1"/>
</dbReference>
<dbReference type="Gene3D" id="1.10.10.10">
    <property type="entry name" value="Winged helix-like DNA-binding domain superfamily/Winged helix DNA-binding domain"/>
    <property type="match status" value="1"/>
</dbReference>
<feature type="domain" description="HTH deoR-type" evidence="4">
    <location>
        <begin position="3"/>
        <end position="58"/>
    </location>
</feature>
<dbReference type="InterPro" id="IPR046335">
    <property type="entry name" value="LacI/GalR-like_sensor"/>
</dbReference>
<dbReference type="SMART" id="SM00420">
    <property type="entry name" value="HTH_DEOR"/>
    <property type="match status" value="1"/>
</dbReference>
<dbReference type="InterPro" id="IPR036390">
    <property type="entry name" value="WH_DNA-bd_sf"/>
</dbReference>
<comment type="caution">
    <text evidence="5">The sequence shown here is derived from an EMBL/GenBank/DDBJ whole genome shotgun (WGS) entry which is preliminary data.</text>
</comment>
<organism evidence="5 6">
    <name type="scientific">Microbacterium yannicii</name>
    <dbReference type="NCBI Taxonomy" id="671622"/>
    <lineage>
        <taxon>Bacteria</taxon>
        <taxon>Bacillati</taxon>
        <taxon>Actinomycetota</taxon>
        <taxon>Actinomycetes</taxon>
        <taxon>Micrococcales</taxon>
        <taxon>Microbacteriaceae</taxon>
        <taxon>Microbacterium</taxon>
    </lineage>
</organism>
<keyword evidence="6" id="KW-1185">Reference proteome</keyword>
<evidence type="ECO:0000313" key="5">
    <source>
        <dbReference type="EMBL" id="GAA5087738.1"/>
    </source>
</evidence>
<dbReference type="CDD" id="cd06267">
    <property type="entry name" value="PBP1_LacI_sugar_binding-like"/>
    <property type="match status" value="1"/>
</dbReference>
<reference evidence="6" key="1">
    <citation type="journal article" date="2019" name="Int. J. Syst. Evol. Microbiol.">
        <title>The Global Catalogue of Microorganisms (GCM) 10K type strain sequencing project: providing services to taxonomists for standard genome sequencing and annotation.</title>
        <authorList>
            <consortium name="The Broad Institute Genomics Platform"/>
            <consortium name="The Broad Institute Genome Sequencing Center for Infectious Disease"/>
            <person name="Wu L."/>
            <person name="Ma J."/>
        </authorList>
    </citation>
    <scope>NUCLEOTIDE SEQUENCE [LARGE SCALE GENOMIC DNA]</scope>
    <source>
        <strain evidence="6">JCM 18959</strain>
    </source>
</reference>
<protein>
    <submittedName>
        <fullName evidence="5">Substrate-binding domain-containing protein</fullName>
    </submittedName>
</protein>
<dbReference type="InterPro" id="IPR036388">
    <property type="entry name" value="WH-like_DNA-bd_sf"/>
</dbReference>
<evidence type="ECO:0000259" key="4">
    <source>
        <dbReference type="PROSITE" id="PS51000"/>
    </source>
</evidence>
<dbReference type="InterPro" id="IPR001034">
    <property type="entry name" value="DeoR_HTH"/>
</dbReference>
<gene>
    <name evidence="5" type="ORF">GCM10025760_09240</name>
</gene>
<evidence type="ECO:0000256" key="3">
    <source>
        <dbReference type="ARBA" id="ARBA00023163"/>
    </source>
</evidence>
<evidence type="ECO:0000313" key="6">
    <source>
        <dbReference type="Proteomes" id="UP001501407"/>
    </source>
</evidence>
<dbReference type="Pfam" id="PF08220">
    <property type="entry name" value="HTH_DeoR"/>
    <property type="match status" value="1"/>
</dbReference>
<keyword evidence="2" id="KW-0238">DNA-binding</keyword>
<sequence>MLAAERRARILELAQQDGAVSIARLTADLGVSHVTVRRDLDTLVAENSLDKVRGGAMLPTGHVTPPRTSSATIGVVVPTSYYYRYVVEGIGDALDGIGEFKLVISEYDLDVEYRLVEELVEAGVDGLLWVPTVSEVEEAPEFAAFTSALSVPVVFVERETPGGGLAIVSSVRSAHERGVVSALRHLRELGHRRLVMVSRGSSQSAEFVRRGWGDAIERLGFDPESVILGPRELGAGPTWERGSADVVLDTVEALGATAVFSHGDENSLFGLVQNARSRGLSVPGKLSIVAYDDDVSAHADPPITAVAPERRRVGAHAVRMLLDLIDHGTAEPPVQLQVDPRLIVRASTAPPA</sequence>
<dbReference type="SUPFAM" id="SSF46785">
    <property type="entry name" value="Winged helix' DNA-binding domain"/>
    <property type="match status" value="1"/>
</dbReference>
<keyword evidence="3" id="KW-0804">Transcription</keyword>
<evidence type="ECO:0000256" key="2">
    <source>
        <dbReference type="ARBA" id="ARBA00023125"/>
    </source>
</evidence>
<name>A0ABP9M3K2_9MICO</name>